<comment type="caution">
    <text evidence="1">The sequence shown here is derived from an EMBL/GenBank/DDBJ whole genome shotgun (WGS) entry which is preliminary data.</text>
</comment>
<organism evidence="1 2">
    <name type="scientific">Liparis tanakae</name>
    <name type="common">Tanaka's snailfish</name>
    <dbReference type="NCBI Taxonomy" id="230148"/>
    <lineage>
        <taxon>Eukaryota</taxon>
        <taxon>Metazoa</taxon>
        <taxon>Chordata</taxon>
        <taxon>Craniata</taxon>
        <taxon>Vertebrata</taxon>
        <taxon>Euteleostomi</taxon>
        <taxon>Actinopterygii</taxon>
        <taxon>Neopterygii</taxon>
        <taxon>Teleostei</taxon>
        <taxon>Neoteleostei</taxon>
        <taxon>Acanthomorphata</taxon>
        <taxon>Eupercaria</taxon>
        <taxon>Perciformes</taxon>
        <taxon>Cottioidei</taxon>
        <taxon>Cottales</taxon>
        <taxon>Liparidae</taxon>
        <taxon>Liparis</taxon>
    </lineage>
</organism>
<protein>
    <submittedName>
        <fullName evidence="1">Uncharacterized protein</fullName>
    </submittedName>
</protein>
<reference evidence="1 2" key="1">
    <citation type="submission" date="2019-03" db="EMBL/GenBank/DDBJ databases">
        <title>First draft genome of Liparis tanakae, snailfish: a comprehensive survey of snailfish specific genes.</title>
        <authorList>
            <person name="Kim W."/>
            <person name="Song I."/>
            <person name="Jeong J.-H."/>
            <person name="Kim D."/>
            <person name="Kim S."/>
            <person name="Ryu S."/>
            <person name="Song J.Y."/>
            <person name="Lee S.K."/>
        </authorList>
    </citation>
    <scope>NUCLEOTIDE SEQUENCE [LARGE SCALE GENOMIC DNA]</scope>
    <source>
        <tissue evidence="1">Muscle</tissue>
    </source>
</reference>
<sequence length="136" mass="15036">MTSFPSEEAAVESRAPALCLRAEPPPTGHSGPANVDFQGLEFTSSSSSARANRCFSDRVLTFFRQPAPLWSKMSFDHKPKRVYDSTGFYPVCAAVSHTWFSCNSSNGYFRIPLPTSLEYLGNSPETRQSAADRLFT</sequence>
<accession>A0A4Z2HL02</accession>
<proteinExistence type="predicted"/>
<dbReference type="EMBL" id="SRLO01000232">
    <property type="protein sequence ID" value="TNN65614.1"/>
    <property type="molecule type" value="Genomic_DNA"/>
</dbReference>
<evidence type="ECO:0000313" key="1">
    <source>
        <dbReference type="EMBL" id="TNN65614.1"/>
    </source>
</evidence>
<name>A0A4Z2HL02_9TELE</name>
<gene>
    <name evidence="1" type="ORF">EYF80_024143</name>
</gene>
<evidence type="ECO:0000313" key="2">
    <source>
        <dbReference type="Proteomes" id="UP000314294"/>
    </source>
</evidence>
<dbReference type="Proteomes" id="UP000314294">
    <property type="component" value="Unassembled WGS sequence"/>
</dbReference>
<keyword evidence="2" id="KW-1185">Reference proteome</keyword>
<dbReference type="AlphaFoldDB" id="A0A4Z2HL02"/>